<dbReference type="Gene3D" id="2.60.120.10">
    <property type="entry name" value="Jelly Rolls"/>
    <property type="match status" value="1"/>
</dbReference>
<dbReference type="GO" id="GO:0015645">
    <property type="term" value="F:fatty acid ligase activity"/>
    <property type="evidence" value="ECO:0007669"/>
    <property type="project" value="TreeGrafter"/>
</dbReference>
<keyword evidence="3" id="KW-0547">Nucleotide-binding</keyword>
<evidence type="ECO:0000313" key="7">
    <source>
        <dbReference type="Proteomes" id="UP000823915"/>
    </source>
</evidence>
<comment type="caution">
    <text evidence="6">The sequence shown here is derived from an EMBL/GenBank/DDBJ whole genome shotgun (WGS) entry which is preliminary data.</text>
</comment>
<dbReference type="GO" id="GO:0005524">
    <property type="term" value="F:ATP binding"/>
    <property type="evidence" value="ECO:0007669"/>
    <property type="project" value="UniProtKB-KW"/>
</dbReference>
<dbReference type="InterPro" id="IPR020845">
    <property type="entry name" value="AMP-binding_CS"/>
</dbReference>
<evidence type="ECO:0000256" key="2">
    <source>
        <dbReference type="ARBA" id="ARBA00022598"/>
    </source>
</evidence>
<dbReference type="SUPFAM" id="SSF56801">
    <property type="entry name" value="Acetyl-CoA synthetase-like"/>
    <property type="match status" value="1"/>
</dbReference>
<accession>A0A9D2C0X1</accession>
<dbReference type="PROSITE" id="PS50943">
    <property type="entry name" value="HTH_CROC1"/>
    <property type="match status" value="1"/>
</dbReference>
<sequence length="580" mass="66113">MEKTDLKTQLTEVAERIRTMREITGLSEEEMARYTGVSREEYEKCEAGEQDFSFTFIYKCAARFGIDPTDLIKGVSPTLSSYTIVRKDDGLPITRRHGFHYLNKAPLFKNKTAEPFFVTMPYDEAQQHVAIKLSTHVGQEFDIVVKGVMKMQVGSHVEILRQGDCIYYNSATPHGMIATEGEECQIYAIVLKGSEDFAPERDRFQQLIEAKLARQDRETVSTPFVKTTVDENGILNGITFQNEEKFNFAFDIVDKLAQKNPDKLAMLHVSRDKVERRFTFGDISRWSAKTANYLESLGIQRGDRVMVVLKRHYQFWFVITALHKMGAVIIPATNLLMEHDFDYRFKAAGVKAILCTADGQVADEAEKASQNCPSVEVKIMVGENRLGWHDFDKEVEAFPDTYERKPDAPCGSDPMLMFFTSGTTGYPKIAEHNYKYALGHYITAKYWHNVNPDGLHFTISDTGWGKALWGKYYGQWMNEAAIFTYDFDKFDAHDILPMFAKYHITTFCAPPTMYRFFIKEDLSKYDLSSIEYSTTAGEALNPEVFEQWKRATGLSLMEGFGQTETTLTVYNPVGTVPKTG</sequence>
<dbReference type="PANTHER" id="PTHR43605:SF10">
    <property type="entry name" value="ACYL-COA SYNTHETASE MEDIUM CHAIN FAMILY MEMBER 3"/>
    <property type="match status" value="1"/>
</dbReference>
<dbReference type="Pfam" id="PF07883">
    <property type="entry name" value="Cupin_2"/>
    <property type="match status" value="1"/>
</dbReference>
<dbReference type="Pfam" id="PF00501">
    <property type="entry name" value="AMP-binding"/>
    <property type="match status" value="1"/>
</dbReference>
<dbReference type="PANTHER" id="PTHR43605">
    <property type="entry name" value="ACYL-COENZYME A SYNTHETASE"/>
    <property type="match status" value="1"/>
</dbReference>
<keyword evidence="2" id="KW-0436">Ligase</keyword>
<dbReference type="SUPFAM" id="SSF47413">
    <property type="entry name" value="lambda repressor-like DNA-binding domains"/>
    <property type="match status" value="1"/>
</dbReference>
<dbReference type="Gene3D" id="1.10.260.40">
    <property type="entry name" value="lambda repressor-like DNA-binding domains"/>
    <property type="match status" value="1"/>
</dbReference>
<dbReference type="InterPro" id="IPR000873">
    <property type="entry name" value="AMP-dep_synth/lig_dom"/>
</dbReference>
<organism evidence="6 7">
    <name type="scientific">Candidatus Acutalibacter pullistercoris</name>
    <dbReference type="NCBI Taxonomy" id="2838418"/>
    <lineage>
        <taxon>Bacteria</taxon>
        <taxon>Bacillati</taxon>
        <taxon>Bacillota</taxon>
        <taxon>Clostridia</taxon>
        <taxon>Eubacteriales</taxon>
        <taxon>Acutalibacteraceae</taxon>
        <taxon>Acutalibacter</taxon>
    </lineage>
</organism>
<dbReference type="InterPro" id="IPR042099">
    <property type="entry name" value="ANL_N_sf"/>
</dbReference>
<evidence type="ECO:0000313" key="6">
    <source>
        <dbReference type="EMBL" id="HIY25827.1"/>
    </source>
</evidence>
<dbReference type="InterPro" id="IPR013096">
    <property type="entry name" value="Cupin_2"/>
</dbReference>
<dbReference type="InterPro" id="IPR051087">
    <property type="entry name" value="Mitochondrial_ACSM"/>
</dbReference>
<evidence type="ECO:0000256" key="1">
    <source>
        <dbReference type="ARBA" id="ARBA00006432"/>
    </source>
</evidence>
<dbReference type="GO" id="GO:0006637">
    <property type="term" value="P:acyl-CoA metabolic process"/>
    <property type="evidence" value="ECO:0007669"/>
    <property type="project" value="TreeGrafter"/>
</dbReference>
<feature type="non-terminal residue" evidence="6">
    <location>
        <position position="580"/>
    </location>
</feature>
<name>A0A9D2C0X1_9FIRM</name>
<evidence type="ECO:0000256" key="3">
    <source>
        <dbReference type="ARBA" id="ARBA00022741"/>
    </source>
</evidence>
<dbReference type="InterPro" id="IPR011051">
    <property type="entry name" value="RmlC_Cupin_sf"/>
</dbReference>
<dbReference type="Proteomes" id="UP000823915">
    <property type="component" value="Unassembled WGS sequence"/>
</dbReference>
<dbReference type="SMART" id="SM00530">
    <property type="entry name" value="HTH_XRE"/>
    <property type="match status" value="1"/>
</dbReference>
<evidence type="ECO:0000256" key="4">
    <source>
        <dbReference type="ARBA" id="ARBA00022840"/>
    </source>
</evidence>
<comment type="similarity">
    <text evidence="1">Belongs to the ATP-dependent AMP-binding enzyme family.</text>
</comment>
<dbReference type="Gene3D" id="3.40.50.12780">
    <property type="entry name" value="N-terminal domain of ligase-like"/>
    <property type="match status" value="1"/>
</dbReference>
<dbReference type="CDD" id="cd02209">
    <property type="entry name" value="cupin_XRE_C"/>
    <property type="match status" value="1"/>
</dbReference>
<dbReference type="InterPro" id="IPR010982">
    <property type="entry name" value="Lambda_DNA-bd_dom_sf"/>
</dbReference>
<dbReference type="AlphaFoldDB" id="A0A9D2C0X1"/>
<dbReference type="EMBL" id="DXDU01000018">
    <property type="protein sequence ID" value="HIY25827.1"/>
    <property type="molecule type" value="Genomic_DNA"/>
</dbReference>
<dbReference type="PROSITE" id="PS00455">
    <property type="entry name" value="AMP_BINDING"/>
    <property type="match status" value="1"/>
</dbReference>
<protein>
    <submittedName>
        <fullName evidence="6">AMP-binding protein</fullName>
    </submittedName>
</protein>
<dbReference type="CDD" id="cd00093">
    <property type="entry name" value="HTH_XRE"/>
    <property type="match status" value="1"/>
</dbReference>
<feature type="domain" description="HTH cro/C1-type" evidence="5">
    <location>
        <begin position="17"/>
        <end position="71"/>
    </location>
</feature>
<dbReference type="InterPro" id="IPR014710">
    <property type="entry name" value="RmlC-like_jellyroll"/>
</dbReference>
<dbReference type="GO" id="GO:0003677">
    <property type="term" value="F:DNA binding"/>
    <property type="evidence" value="ECO:0007669"/>
    <property type="project" value="InterPro"/>
</dbReference>
<reference evidence="6" key="2">
    <citation type="submission" date="2021-04" db="EMBL/GenBank/DDBJ databases">
        <authorList>
            <person name="Gilroy R."/>
        </authorList>
    </citation>
    <scope>NUCLEOTIDE SEQUENCE</scope>
    <source>
        <strain evidence="6">1282</strain>
    </source>
</reference>
<evidence type="ECO:0000259" key="5">
    <source>
        <dbReference type="PROSITE" id="PS50943"/>
    </source>
</evidence>
<dbReference type="GO" id="GO:0006633">
    <property type="term" value="P:fatty acid biosynthetic process"/>
    <property type="evidence" value="ECO:0007669"/>
    <property type="project" value="TreeGrafter"/>
</dbReference>
<dbReference type="SUPFAM" id="SSF51182">
    <property type="entry name" value="RmlC-like cupins"/>
    <property type="match status" value="1"/>
</dbReference>
<dbReference type="GO" id="GO:0004321">
    <property type="term" value="F:fatty-acyl-CoA synthase activity"/>
    <property type="evidence" value="ECO:0007669"/>
    <property type="project" value="TreeGrafter"/>
</dbReference>
<dbReference type="Pfam" id="PF12844">
    <property type="entry name" value="HTH_19"/>
    <property type="match status" value="1"/>
</dbReference>
<reference evidence="6" key="1">
    <citation type="journal article" date="2021" name="PeerJ">
        <title>Extensive microbial diversity within the chicken gut microbiome revealed by metagenomics and culture.</title>
        <authorList>
            <person name="Gilroy R."/>
            <person name="Ravi A."/>
            <person name="Getino M."/>
            <person name="Pursley I."/>
            <person name="Horton D.L."/>
            <person name="Alikhan N.F."/>
            <person name="Baker D."/>
            <person name="Gharbi K."/>
            <person name="Hall N."/>
            <person name="Watson M."/>
            <person name="Adriaenssens E.M."/>
            <person name="Foster-Nyarko E."/>
            <person name="Jarju S."/>
            <person name="Secka A."/>
            <person name="Antonio M."/>
            <person name="Oren A."/>
            <person name="Chaudhuri R.R."/>
            <person name="La Ragione R."/>
            <person name="Hildebrand F."/>
            <person name="Pallen M.J."/>
        </authorList>
    </citation>
    <scope>NUCLEOTIDE SEQUENCE</scope>
    <source>
        <strain evidence="6">1282</strain>
    </source>
</reference>
<dbReference type="InterPro" id="IPR001387">
    <property type="entry name" value="Cro/C1-type_HTH"/>
</dbReference>
<gene>
    <name evidence="6" type="ORF">H9838_01470</name>
</gene>
<proteinExistence type="inferred from homology"/>
<keyword evidence="4" id="KW-0067">ATP-binding</keyword>